<evidence type="ECO:0000256" key="1">
    <source>
        <dbReference type="ARBA" id="ARBA00007133"/>
    </source>
</evidence>
<dbReference type="Gene3D" id="2.60.40.10">
    <property type="entry name" value="Immunoglobulins"/>
    <property type="match status" value="1"/>
</dbReference>
<evidence type="ECO:0000313" key="5">
    <source>
        <dbReference type="Proteomes" id="UP000615446"/>
    </source>
</evidence>
<protein>
    <recommendedName>
        <fullName evidence="2">Biogenesis of lysosome-related organelles complex 1 subunit 1</fullName>
    </recommendedName>
</protein>
<dbReference type="InterPro" id="IPR014756">
    <property type="entry name" value="Ig_E-set"/>
</dbReference>
<dbReference type="Proteomes" id="UP000615446">
    <property type="component" value="Unassembled WGS sequence"/>
</dbReference>
<dbReference type="Pfam" id="PF06320">
    <property type="entry name" value="GCN5L1"/>
    <property type="match status" value="1"/>
</dbReference>
<feature type="compositionally biased region" description="Basic and acidic residues" evidence="3">
    <location>
        <begin position="1"/>
        <end position="11"/>
    </location>
</feature>
<proteinExistence type="inferred from homology"/>
<reference evidence="4" key="1">
    <citation type="submission" date="2019-10" db="EMBL/GenBank/DDBJ databases">
        <title>Conservation and host-specific expression of non-tandemly repeated heterogenous ribosome RNA gene in arbuscular mycorrhizal fungi.</title>
        <authorList>
            <person name="Maeda T."/>
            <person name="Kobayashi Y."/>
            <person name="Nakagawa T."/>
            <person name="Ezawa T."/>
            <person name="Yamaguchi K."/>
            <person name="Bino T."/>
            <person name="Nishimoto Y."/>
            <person name="Shigenobu S."/>
            <person name="Kawaguchi M."/>
        </authorList>
    </citation>
    <scope>NUCLEOTIDE SEQUENCE</scope>
    <source>
        <strain evidence="4">HR1</strain>
    </source>
</reference>
<name>A0A8H3KSZ9_9GLOM</name>
<comment type="similarity">
    <text evidence="1">Belongs to the BLOC1S1 family.</text>
</comment>
<evidence type="ECO:0000256" key="2">
    <source>
        <dbReference type="ARBA" id="ARBA00019577"/>
    </source>
</evidence>
<dbReference type="AlphaFoldDB" id="A0A8H3KSZ9"/>
<dbReference type="SUPFAM" id="SSF81296">
    <property type="entry name" value="E set domains"/>
    <property type="match status" value="1"/>
</dbReference>
<comment type="caution">
    <text evidence="4">The sequence shown here is derived from an EMBL/GenBank/DDBJ whole genome shotgun (WGS) entry which is preliminary data.</text>
</comment>
<organism evidence="4 5">
    <name type="scientific">Rhizophagus clarus</name>
    <dbReference type="NCBI Taxonomy" id="94130"/>
    <lineage>
        <taxon>Eukaryota</taxon>
        <taxon>Fungi</taxon>
        <taxon>Fungi incertae sedis</taxon>
        <taxon>Mucoromycota</taxon>
        <taxon>Glomeromycotina</taxon>
        <taxon>Glomeromycetes</taxon>
        <taxon>Glomerales</taxon>
        <taxon>Glomeraceae</taxon>
        <taxon>Rhizophagus</taxon>
    </lineage>
</organism>
<evidence type="ECO:0000313" key="4">
    <source>
        <dbReference type="EMBL" id="GES74289.1"/>
    </source>
</evidence>
<feature type="region of interest" description="Disordered" evidence="3">
    <location>
        <begin position="1"/>
        <end position="20"/>
    </location>
</feature>
<dbReference type="InterPro" id="IPR013783">
    <property type="entry name" value="Ig-like_fold"/>
</dbReference>
<gene>
    <name evidence="4" type="ORF">RCL2_000178000</name>
</gene>
<accession>A0A8H3KSZ9</accession>
<dbReference type="CDD" id="cd02859">
    <property type="entry name" value="E_set_AMPKbeta_like_N"/>
    <property type="match status" value="1"/>
</dbReference>
<dbReference type="EMBL" id="BLAL01000011">
    <property type="protein sequence ID" value="GES74289.1"/>
    <property type="molecule type" value="Genomic_DNA"/>
</dbReference>
<dbReference type="InterPro" id="IPR009395">
    <property type="entry name" value="BLOC1S1"/>
</dbReference>
<dbReference type="PANTHER" id="PTHR13073">
    <property type="entry name" value="BLOC-1 COMPLEX SUBUNIT 1"/>
    <property type="match status" value="1"/>
</dbReference>
<dbReference type="PANTHER" id="PTHR13073:SF0">
    <property type="entry name" value="BIOGENESIS OF LYSOSOME-RELATED ORGANELLES COMPLEX 1 SUBUNIT 1"/>
    <property type="match status" value="1"/>
</dbReference>
<sequence length="359" mass="41033">MLSRLVREHNQKQQAVRRNNEQLRKEAVQAVSEVTDSLADTLNERVSTILKTQREIESEARKLSAQSVKYAKQTKQWLSMLEGFNSALKELGDVQNWAEVIEKDMREITTTLEFVHKGTMEGQTMTAELSSSSMTTKLFGENFKVTKVEITIKKANEEKQYTHILDASKDRAIKKDLINEPDLTSNSSDINEKQIVAEKKMKTNLVAGTPSELKPEEFKDEIINNKNDKSEYGTESTPEIQEKREIPRLEIGCPFEMKTSHNNSNNNNNGSDVMPVEFYWKNGGREVIITGDFDNWQGTHKMNFNPFIVDGDWQPNWDLPTRKDEHGNINNIIYAFPSGPLSPEYKEYAAPSFQLTAAY</sequence>
<dbReference type="GO" id="GO:0016197">
    <property type="term" value="P:endosomal transport"/>
    <property type="evidence" value="ECO:0007669"/>
    <property type="project" value="TreeGrafter"/>
</dbReference>
<dbReference type="OrthoDB" id="5873279at2759"/>
<evidence type="ECO:0000256" key="3">
    <source>
        <dbReference type="SAM" id="MobiDB-lite"/>
    </source>
</evidence>
<dbReference type="GO" id="GO:0031083">
    <property type="term" value="C:BLOC-1 complex"/>
    <property type="evidence" value="ECO:0007669"/>
    <property type="project" value="InterPro"/>
</dbReference>